<reference evidence="2 3" key="1">
    <citation type="submission" date="2023-10" db="EMBL/GenBank/DDBJ databases">
        <title>Hymenobacter endophyticus sp. nov., an isolate from the leaf tissues of wheat.</title>
        <authorList>
            <person name="Dai Y."/>
        </authorList>
    </citation>
    <scope>NUCLEOTIDE SEQUENCE [LARGE SCALE GENOMIC DNA]</scope>
    <source>
        <strain evidence="2 3">ZK17L-C2</strain>
    </source>
</reference>
<comment type="caution">
    <text evidence="2">The sequence shown here is derived from an EMBL/GenBank/DDBJ whole genome shotgun (WGS) entry which is preliminary data.</text>
</comment>
<keyword evidence="3" id="KW-1185">Reference proteome</keyword>
<dbReference type="Proteomes" id="UP001250698">
    <property type="component" value="Unassembled WGS sequence"/>
</dbReference>
<evidence type="ECO:0000313" key="3">
    <source>
        <dbReference type="Proteomes" id="UP001250698"/>
    </source>
</evidence>
<accession>A0ABU3TJS2</accession>
<evidence type="ECO:0000313" key="2">
    <source>
        <dbReference type="EMBL" id="MDU0371626.1"/>
    </source>
</evidence>
<keyword evidence="1" id="KW-1133">Transmembrane helix</keyword>
<proteinExistence type="predicted"/>
<dbReference type="EMBL" id="JAWDJT010000009">
    <property type="protein sequence ID" value="MDU0371626.1"/>
    <property type="molecule type" value="Genomic_DNA"/>
</dbReference>
<protein>
    <recommendedName>
        <fullName evidence="4">PH domain-containing protein</fullName>
    </recommendedName>
</protein>
<evidence type="ECO:0008006" key="4">
    <source>
        <dbReference type="Google" id="ProtNLM"/>
    </source>
</evidence>
<sequence length="140" mass="15453">MPWLPLLFIPVFGAFWCLVVFMISHMGWSRLAAQYAVPAVPATVNQETLTFARIGVAKYNNAARIGFTVEGLYLSTWKIFFVGHPPLFIPWAAFGPVQTQTFLWATTYTTHISTTTGQVPFAFSNNRLLAALSAAQSAAH</sequence>
<keyword evidence="1" id="KW-0812">Transmembrane</keyword>
<evidence type="ECO:0000256" key="1">
    <source>
        <dbReference type="SAM" id="Phobius"/>
    </source>
</evidence>
<name>A0ABU3TJS2_9BACT</name>
<feature type="transmembrane region" description="Helical" evidence="1">
    <location>
        <begin position="6"/>
        <end position="24"/>
    </location>
</feature>
<gene>
    <name evidence="2" type="ORF">ROI90_14560</name>
</gene>
<keyword evidence="1" id="KW-0472">Membrane</keyword>
<organism evidence="2 3">
    <name type="scientific">Hymenobacter endophyticus</name>
    <dbReference type="NCBI Taxonomy" id="3076335"/>
    <lineage>
        <taxon>Bacteria</taxon>
        <taxon>Pseudomonadati</taxon>
        <taxon>Bacteroidota</taxon>
        <taxon>Cytophagia</taxon>
        <taxon>Cytophagales</taxon>
        <taxon>Hymenobacteraceae</taxon>
        <taxon>Hymenobacter</taxon>
    </lineage>
</organism>